<feature type="non-terminal residue" evidence="2">
    <location>
        <position position="123"/>
    </location>
</feature>
<comment type="caution">
    <text evidence="2">The sequence shown here is derived from an EMBL/GenBank/DDBJ whole genome shotgun (WGS) entry which is preliminary data.</text>
</comment>
<reference evidence="2" key="1">
    <citation type="submission" date="2019-12" db="EMBL/GenBank/DDBJ databases">
        <authorList>
            <person name="Scholes J."/>
        </authorList>
    </citation>
    <scope>NUCLEOTIDE SEQUENCE</scope>
</reference>
<organism evidence="2 3">
    <name type="scientific">Striga hermonthica</name>
    <name type="common">Purple witchweed</name>
    <name type="synonym">Buchnera hermonthica</name>
    <dbReference type="NCBI Taxonomy" id="68872"/>
    <lineage>
        <taxon>Eukaryota</taxon>
        <taxon>Viridiplantae</taxon>
        <taxon>Streptophyta</taxon>
        <taxon>Embryophyta</taxon>
        <taxon>Tracheophyta</taxon>
        <taxon>Spermatophyta</taxon>
        <taxon>Magnoliopsida</taxon>
        <taxon>eudicotyledons</taxon>
        <taxon>Gunneridae</taxon>
        <taxon>Pentapetalae</taxon>
        <taxon>asterids</taxon>
        <taxon>lamiids</taxon>
        <taxon>Lamiales</taxon>
        <taxon>Orobanchaceae</taxon>
        <taxon>Buchnereae</taxon>
        <taxon>Striga</taxon>
    </lineage>
</organism>
<evidence type="ECO:0000313" key="2">
    <source>
        <dbReference type="EMBL" id="CAA0840493.1"/>
    </source>
</evidence>
<name>A0A9N7RR44_STRHE</name>
<gene>
    <name evidence="2" type="ORF">SHERM_00572</name>
</gene>
<dbReference type="Proteomes" id="UP001153555">
    <property type="component" value="Unassembled WGS sequence"/>
</dbReference>
<dbReference type="EMBL" id="CACSLK010032525">
    <property type="protein sequence ID" value="CAA0840493.1"/>
    <property type="molecule type" value="Genomic_DNA"/>
</dbReference>
<dbReference type="AlphaFoldDB" id="A0A9N7RR44"/>
<accession>A0A9N7RR44</accession>
<dbReference type="InterPro" id="IPR007321">
    <property type="entry name" value="Transposase_28"/>
</dbReference>
<feature type="domain" description="Transposase (putative) gypsy type" evidence="1">
    <location>
        <begin position="7"/>
        <end position="55"/>
    </location>
</feature>
<proteinExistence type="predicted"/>
<evidence type="ECO:0000313" key="3">
    <source>
        <dbReference type="Proteomes" id="UP001153555"/>
    </source>
</evidence>
<feature type="non-terminal residue" evidence="2">
    <location>
        <position position="1"/>
    </location>
</feature>
<protein>
    <recommendedName>
        <fullName evidence="1">Transposase (putative) gypsy type domain-containing protein</fullName>
    </recommendedName>
</protein>
<keyword evidence="3" id="KW-1185">Reference proteome</keyword>
<dbReference type="Pfam" id="PF04195">
    <property type="entry name" value="Transposase_28"/>
    <property type="match status" value="1"/>
</dbReference>
<dbReference type="OrthoDB" id="1736701at2759"/>
<evidence type="ECO:0000259" key="1">
    <source>
        <dbReference type="Pfam" id="PF04195"/>
    </source>
</evidence>
<sequence>CYTFFEIQFKLGLRFPLSPELLQICEWFGLPLHQFPPNAIRFMTTFIILCHIRLGRFDLAFFHYCYAPSKQGRGLYLKCRNGAHFINDIPTNIPKWIDRFDFVEPNAPFPWPSIPWVKELPQE</sequence>